<proteinExistence type="predicted"/>
<organism evidence="1 2">
    <name type="scientific">Lentzea sokolovensis</name>
    <dbReference type="NCBI Taxonomy" id="3095429"/>
    <lineage>
        <taxon>Bacteria</taxon>
        <taxon>Bacillati</taxon>
        <taxon>Actinomycetota</taxon>
        <taxon>Actinomycetes</taxon>
        <taxon>Pseudonocardiales</taxon>
        <taxon>Pseudonocardiaceae</taxon>
        <taxon>Lentzea</taxon>
    </lineage>
</organism>
<evidence type="ECO:0000313" key="2">
    <source>
        <dbReference type="Proteomes" id="UP001285352"/>
    </source>
</evidence>
<sequence>MGELMGAFTAAADHGCLLLEDEQPAGLRHDSWNPAEVLYDVEDDSVIFSVIPSVDGMVTVRVWRGEPEPGCATLPYFSGVLVLSRGKFMLRDPEDTVTMTFYLERGPNAFYVLTDSVEYPESVDIVFSN</sequence>
<dbReference type="Proteomes" id="UP001285352">
    <property type="component" value="Unassembled WGS sequence"/>
</dbReference>
<gene>
    <name evidence="1" type="ORF">SK854_32410</name>
</gene>
<protein>
    <submittedName>
        <fullName evidence="1">Uncharacterized protein</fullName>
    </submittedName>
</protein>
<dbReference type="EMBL" id="JAXAVU010000013">
    <property type="protein sequence ID" value="MDX8146856.1"/>
    <property type="molecule type" value="Genomic_DNA"/>
</dbReference>
<name>A0ABU4V509_9PSEU</name>
<reference evidence="1 2" key="2">
    <citation type="submission" date="2023-11" db="EMBL/GenBank/DDBJ databases">
        <authorList>
            <person name="Lara A.C."/>
            <person name="Chronakova A."/>
        </authorList>
    </citation>
    <scope>NUCLEOTIDE SEQUENCE [LARGE SCALE GENOMIC DNA]</scope>
    <source>
        <strain evidence="1 2">BCCO 10_0061</strain>
    </source>
</reference>
<accession>A0ABU4V509</accession>
<reference evidence="1 2" key="1">
    <citation type="submission" date="2023-11" db="EMBL/GenBank/DDBJ databases">
        <title>Lentzea sokolovensis, sp. nov., Lentzea kristufkii, sp. nov., and Lentzea miocenensis, sp. nov., rare actinobacteria from Sokolov Coal Basin, Miocene lacustrine sediment, Czech Republic.</title>
        <authorList>
            <person name="Lara A."/>
            <person name="Kotroba L."/>
            <person name="Nouioui I."/>
            <person name="Neumann-Schaal M."/>
            <person name="Mast Y."/>
            <person name="Chronakova A."/>
        </authorList>
    </citation>
    <scope>NUCLEOTIDE SEQUENCE [LARGE SCALE GENOMIC DNA]</scope>
    <source>
        <strain evidence="1 2">BCCO 10_0061</strain>
    </source>
</reference>
<keyword evidence="2" id="KW-1185">Reference proteome</keyword>
<evidence type="ECO:0000313" key="1">
    <source>
        <dbReference type="EMBL" id="MDX8146856.1"/>
    </source>
</evidence>
<dbReference type="RefSeq" id="WP_319978932.1">
    <property type="nucleotide sequence ID" value="NZ_JAXAVU010000013.1"/>
</dbReference>
<comment type="caution">
    <text evidence="1">The sequence shown here is derived from an EMBL/GenBank/DDBJ whole genome shotgun (WGS) entry which is preliminary data.</text>
</comment>